<dbReference type="GeneID" id="80397078"/>
<dbReference type="Proteomes" id="UP000681907">
    <property type="component" value="Segment"/>
</dbReference>
<dbReference type="KEGG" id="vg:80397078"/>
<evidence type="ECO:0000256" key="1">
    <source>
        <dbReference type="SAM" id="MobiDB-lite"/>
    </source>
</evidence>
<dbReference type="EMBL" id="BK014171">
    <property type="protein sequence ID" value="DAD52666.1"/>
    <property type="molecule type" value="Genomic_RNA"/>
</dbReference>
<gene>
    <name evidence="2" type="primary">SRR7976299_2_2</name>
</gene>
<sequence>MIVIPAAITGATQTGLTAPIYNTTVDTPPDSNSKQVAVTSLGGTQAGVDAHSVSRPFTQTVSRPKQMSSLGKPNPTTGRIASIPLNTYKVLTRKGVLPIAGQPSVPMIIRTEIQVPAGADTADAPSIRAALSAHIGLLSVASAGVGDTCVNGVI</sequence>
<dbReference type="GO" id="GO:0019028">
    <property type="term" value="C:viral capsid"/>
    <property type="evidence" value="ECO:0007669"/>
    <property type="project" value="UniProtKB-KW"/>
</dbReference>
<keyword evidence="2" id="KW-0946">Virion</keyword>
<evidence type="ECO:0000313" key="2">
    <source>
        <dbReference type="EMBL" id="DAD52666.1"/>
    </source>
</evidence>
<reference evidence="2" key="1">
    <citation type="submission" date="2020-09" db="EMBL/GenBank/DDBJ databases">
        <title>Leviviricetes taxonomy.</title>
        <authorList>
            <person name="Stockdale S.R."/>
            <person name="Callanan J."/>
            <person name="Adriaenssens E.M."/>
            <person name="Kuhn J.H."/>
            <person name="Rumnieks J."/>
            <person name="Shkoporov A."/>
            <person name="Draper L.A."/>
            <person name="Ross P."/>
            <person name="Hill C."/>
        </authorList>
    </citation>
    <scope>NUCLEOTIDE SEQUENCE</scope>
</reference>
<evidence type="ECO:0000313" key="3">
    <source>
        <dbReference type="Proteomes" id="UP000681907"/>
    </source>
</evidence>
<name>A0A8S5L5S5_9VIRU</name>
<keyword evidence="2" id="KW-0167">Capsid protein</keyword>
<organism evidence="2 3">
    <name type="scientific">ssRNA phage SRR7976299_2</name>
    <dbReference type="NCBI Taxonomy" id="2786642"/>
    <lineage>
        <taxon>Viruses</taxon>
        <taxon>Riboviria</taxon>
        <taxon>Orthornavirae</taxon>
        <taxon>Lenarviricota</taxon>
        <taxon>Leviviricetes</taxon>
        <taxon>Norzivirales</taxon>
        <taxon>Atkinsviridae</taxon>
        <taxon>Mitdiwavirus</taxon>
        <taxon>Mitdiwavirus asiocola</taxon>
    </lineage>
</organism>
<protein>
    <submittedName>
        <fullName evidence="2">Coat protein</fullName>
    </submittedName>
</protein>
<feature type="region of interest" description="Disordered" evidence="1">
    <location>
        <begin position="58"/>
        <end position="78"/>
    </location>
</feature>
<dbReference type="RefSeq" id="YP_010768866.1">
    <property type="nucleotide sequence ID" value="NC_073812.1"/>
</dbReference>
<proteinExistence type="predicted"/>
<accession>A0A8S5L5S5</accession>
<keyword evidence="3" id="KW-1185">Reference proteome</keyword>